<feature type="signal peptide" evidence="1">
    <location>
        <begin position="1"/>
        <end position="23"/>
    </location>
</feature>
<dbReference type="AlphaFoldDB" id="A0A9Q0AVG0"/>
<proteinExistence type="predicted"/>
<evidence type="ECO:0000313" key="3">
    <source>
        <dbReference type="Proteomes" id="UP000829685"/>
    </source>
</evidence>
<name>A0A9Q0AVG0_9PEZI</name>
<keyword evidence="1" id="KW-0732">Signal</keyword>
<reference evidence="2" key="1">
    <citation type="submission" date="2021-03" db="EMBL/GenBank/DDBJ databases">
        <title>Revisited historic fungal species revealed as producer of novel bioactive compounds through whole genome sequencing and comparative genomics.</title>
        <authorList>
            <person name="Vignolle G.A."/>
            <person name="Hochenegger N."/>
            <person name="Mach R.L."/>
            <person name="Mach-Aigner A.R."/>
            <person name="Javad Rahimi M."/>
            <person name="Salim K.A."/>
            <person name="Chan C.M."/>
            <person name="Lim L.B.L."/>
            <person name="Cai F."/>
            <person name="Druzhinina I.S."/>
            <person name="U'Ren J.M."/>
            <person name="Derntl C."/>
        </authorList>
    </citation>
    <scope>NUCLEOTIDE SEQUENCE</scope>
    <source>
        <strain evidence="2">TUCIM 5799</strain>
    </source>
</reference>
<accession>A0A9Q0AVG0</accession>
<gene>
    <name evidence="2" type="ORF">JX265_001807</name>
</gene>
<organism evidence="2 3">
    <name type="scientific">Neoarthrinium moseri</name>
    <dbReference type="NCBI Taxonomy" id="1658444"/>
    <lineage>
        <taxon>Eukaryota</taxon>
        <taxon>Fungi</taxon>
        <taxon>Dikarya</taxon>
        <taxon>Ascomycota</taxon>
        <taxon>Pezizomycotina</taxon>
        <taxon>Sordariomycetes</taxon>
        <taxon>Xylariomycetidae</taxon>
        <taxon>Amphisphaeriales</taxon>
        <taxon>Apiosporaceae</taxon>
        <taxon>Neoarthrinium</taxon>
    </lineage>
</organism>
<dbReference type="EMBL" id="JAFIMR010000003">
    <property type="protein sequence ID" value="KAI1880186.1"/>
    <property type="molecule type" value="Genomic_DNA"/>
</dbReference>
<keyword evidence="3" id="KW-1185">Reference proteome</keyword>
<evidence type="ECO:0000256" key="1">
    <source>
        <dbReference type="SAM" id="SignalP"/>
    </source>
</evidence>
<sequence>MQFRSASFQTLAIVLLAVPSVFADMHYAATCIGVRQGGTYEILANATECACTAYLNRNTGDKQYDTCPDCTFDGMQCNSADWHIGGDEWNYYCEDKCGARGSVAN</sequence>
<feature type="chain" id="PRO_5040407645" evidence="1">
    <location>
        <begin position="24"/>
        <end position="105"/>
    </location>
</feature>
<dbReference type="Proteomes" id="UP000829685">
    <property type="component" value="Unassembled WGS sequence"/>
</dbReference>
<comment type="caution">
    <text evidence="2">The sequence shown here is derived from an EMBL/GenBank/DDBJ whole genome shotgun (WGS) entry which is preliminary data.</text>
</comment>
<protein>
    <submittedName>
        <fullName evidence="2">Uncharacterized protein</fullName>
    </submittedName>
</protein>
<evidence type="ECO:0000313" key="2">
    <source>
        <dbReference type="EMBL" id="KAI1880186.1"/>
    </source>
</evidence>